<comment type="caution">
    <text evidence="2">The sequence shown here is derived from an EMBL/GenBank/DDBJ whole genome shotgun (WGS) entry which is preliminary data.</text>
</comment>
<sequence>MAPAKKKDPNHNAKRTCSCGCGQLVSAQTERNYLKGKARPLVKAHHAARRLAVLGLSPARLKEHILQSPVLSPLSPSQRRRRKQGKGKKSVPAVQHMELDADEPVRDDEDMLPVSHPPDGADDPLSGTLPGNPGLEEDSDAVGSPMRVDNDLYDPDAVGTLRDATAAARAGVWSNGHRVTIEEEPEDDADADMYMDADLEEEEDSWGPLEEDYDEYEWLYGLPAGDIIDEEMERQLAEFAEELLDDDMAILRTFALKTEDHLTNATFEKLPLYLPRRLHSNNQSHEGSDAVPHCI</sequence>
<feature type="region of interest" description="Disordered" evidence="1">
    <location>
        <begin position="67"/>
        <end position="142"/>
    </location>
</feature>
<feature type="compositionally biased region" description="Acidic residues" evidence="1">
    <location>
        <begin position="100"/>
        <end position="111"/>
    </location>
</feature>
<accession>A0A8H6Y8Q6</accession>
<protein>
    <submittedName>
        <fullName evidence="2">Uncharacterized protein</fullName>
    </submittedName>
</protein>
<evidence type="ECO:0000313" key="3">
    <source>
        <dbReference type="Proteomes" id="UP000620124"/>
    </source>
</evidence>
<evidence type="ECO:0000256" key="1">
    <source>
        <dbReference type="SAM" id="MobiDB-lite"/>
    </source>
</evidence>
<dbReference type="AlphaFoldDB" id="A0A8H6Y8Q6"/>
<dbReference type="EMBL" id="JACAZI010000008">
    <property type="protein sequence ID" value="KAF7354479.1"/>
    <property type="molecule type" value="Genomic_DNA"/>
</dbReference>
<keyword evidence="3" id="KW-1185">Reference proteome</keyword>
<name>A0A8H6Y8Q6_9AGAR</name>
<dbReference type="Proteomes" id="UP000620124">
    <property type="component" value="Unassembled WGS sequence"/>
</dbReference>
<reference evidence="2" key="1">
    <citation type="submission" date="2020-05" db="EMBL/GenBank/DDBJ databases">
        <title>Mycena genomes resolve the evolution of fungal bioluminescence.</title>
        <authorList>
            <person name="Tsai I.J."/>
        </authorList>
    </citation>
    <scope>NUCLEOTIDE SEQUENCE</scope>
    <source>
        <strain evidence="2">CCC161011</strain>
    </source>
</reference>
<feature type="compositionally biased region" description="Basic residues" evidence="1">
    <location>
        <begin position="78"/>
        <end position="89"/>
    </location>
</feature>
<gene>
    <name evidence="2" type="ORF">MVEN_01137100</name>
</gene>
<dbReference type="OrthoDB" id="3251442at2759"/>
<organism evidence="2 3">
    <name type="scientific">Mycena venus</name>
    <dbReference type="NCBI Taxonomy" id="2733690"/>
    <lineage>
        <taxon>Eukaryota</taxon>
        <taxon>Fungi</taxon>
        <taxon>Dikarya</taxon>
        <taxon>Basidiomycota</taxon>
        <taxon>Agaricomycotina</taxon>
        <taxon>Agaricomycetes</taxon>
        <taxon>Agaricomycetidae</taxon>
        <taxon>Agaricales</taxon>
        <taxon>Marasmiineae</taxon>
        <taxon>Mycenaceae</taxon>
        <taxon>Mycena</taxon>
    </lineage>
</organism>
<feature type="compositionally biased region" description="Low complexity" evidence="1">
    <location>
        <begin position="67"/>
        <end position="77"/>
    </location>
</feature>
<proteinExistence type="predicted"/>
<evidence type="ECO:0000313" key="2">
    <source>
        <dbReference type="EMBL" id="KAF7354479.1"/>
    </source>
</evidence>